<gene>
    <name evidence="3" type="ORF">SAMN05216259_110174</name>
</gene>
<evidence type="ECO:0000313" key="3">
    <source>
        <dbReference type="EMBL" id="SDO52800.1"/>
    </source>
</evidence>
<dbReference type="Pfam" id="PF01381">
    <property type="entry name" value="HTH_3"/>
    <property type="match status" value="1"/>
</dbReference>
<evidence type="ECO:0000256" key="1">
    <source>
        <dbReference type="SAM" id="MobiDB-lite"/>
    </source>
</evidence>
<dbReference type="Proteomes" id="UP000199341">
    <property type="component" value="Unassembled WGS sequence"/>
</dbReference>
<dbReference type="SUPFAM" id="SSF47413">
    <property type="entry name" value="lambda repressor-like DNA-binding domains"/>
    <property type="match status" value="1"/>
</dbReference>
<protein>
    <submittedName>
        <fullName evidence="3">Transcriptional regulator, contains XRE-family HTH domain</fullName>
    </submittedName>
</protein>
<reference evidence="3 4" key="1">
    <citation type="submission" date="2016-10" db="EMBL/GenBank/DDBJ databases">
        <authorList>
            <person name="de Groot N.N."/>
        </authorList>
    </citation>
    <scope>NUCLEOTIDE SEQUENCE [LARGE SCALE GENOMIC DNA]</scope>
    <source>
        <strain evidence="3 4">CGMCC 4.2022</strain>
    </source>
</reference>
<dbReference type="InterPro" id="IPR001387">
    <property type="entry name" value="Cro/C1-type_HTH"/>
</dbReference>
<proteinExistence type="predicted"/>
<dbReference type="OrthoDB" id="4235039at2"/>
<dbReference type="Gene3D" id="1.10.260.40">
    <property type="entry name" value="lambda repressor-like DNA-binding domains"/>
    <property type="match status" value="1"/>
</dbReference>
<dbReference type="CDD" id="cd00093">
    <property type="entry name" value="HTH_XRE"/>
    <property type="match status" value="1"/>
</dbReference>
<dbReference type="EMBL" id="FNIE01000010">
    <property type="protein sequence ID" value="SDO52800.1"/>
    <property type="molecule type" value="Genomic_DNA"/>
</dbReference>
<dbReference type="SMART" id="SM00530">
    <property type="entry name" value="HTH_XRE"/>
    <property type="match status" value="1"/>
</dbReference>
<feature type="domain" description="HTH cro/C1-type" evidence="2">
    <location>
        <begin position="16"/>
        <end position="48"/>
    </location>
</feature>
<sequence length="183" mass="19353">MMGAVDGDWNRLGKALAACRNSRGLSQTDFGRMAGISRTTVQGIERGKPMKRLTSALRRYAAGVGWPDGALEDVLAGREFTPRPRGDVRSASPNGLPLRVAHAIAEGKVLDTRIIALTPHADAVILVMAKPAATNTQMRTALATWSHHEPAVLGALTGTDPRPPGSETQVKPEGLSESPDESA</sequence>
<name>A0A1H0KAL9_9ACTN</name>
<accession>A0A1H0KAL9</accession>
<dbReference type="AlphaFoldDB" id="A0A1H0KAL9"/>
<evidence type="ECO:0000313" key="4">
    <source>
        <dbReference type="Proteomes" id="UP000199341"/>
    </source>
</evidence>
<dbReference type="PROSITE" id="PS50943">
    <property type="entry name" value="HTH_CROC1"/>
    <property type="match status" value="1"/>
</dbReference>
<evidence type="ECO:0000259" key="2">
    <source>
        <dbReference type="PROSITE" id="PS50943"/>
    </source>
</evidence>
<dbReference type="InterPro" id="IPR010982">
    <property type="entry name" value="Lambda_DNA-bd_dom_sf"/>
</dbReference>
<dbReference type="GO" id="GO:0003677">
    <property type="term" value="F:DNA binding"/>
    <property type="evidence" value="ECO:0007669"/>
    <property type="project" value="InterPro"/>
</dbReference>
<keyword evidence="4" id="KW-1185">Reference proteome</keyword>
<organism evidence="3 4">
    <name type="scientific">Actinacidiphila guanduensis</name>
    <dbReference type="NCBI Taxonomy" id="310781"/>
    <lineage>
        <taxon>Bacteria</taxon>
        <taxon>Bacillati</taxon>
        <taxon>Actinomycetota</taxon>
        <taxon>Actinomycetes</taxon>
        <taxon>Kitasatosporales</taxon>
        <taxon>Streptomycetaceae</taxon>
        <taxon>Actinacidiphila</taxon>
    </lineage>
</organism>
<feature type="region of interest" description="Disordered" evidence="1">
    <location>
        <begin position="153"/>
        <end position="183"/>
    </location>
</feature>